<comment type="subcellular location">
    <subcellularLocation>
        <location evidence="1">Cell membrane</location>
        <topology evidence="1">Multi-pass membrane protein</topology>
    </subcellularLocation>
</comment>
<evidence type="ECO:0000256" key="3">
    <source>
        <dbReference type="ARBA" id="ARBA00022692"/>
    </source>
</evidence>
<evidence type="ECO:0000256" key="4">
    <source>
        <dbReference type="ARBA" id="ARBA00022989"/>
    </source>
</evidence>
<evidence type="ECO:0000256" key="1">
    <source>
        <dbReference type="ARBA" id="ARBA00004651"/>
    </source>
</evidence>
<dbReference type="CDD" id="cd06574">
    <property type="entry name" value="TM_PBP1_branched-chain-AA_like"/>
    <property type="match status" value="1"/>
</dbReference>
<feature type="transmembrane region" description="Helical" evidence="6">
    <location>
        <begin position="125"/>
        <end position="143"/>
    </location>
</feature>
<feature type="transmembrane region" description="Helical" evidence="6">
    <location>
        <begin position="199"/>
        <end position="220"/>
    </location>
</feature>
<keyword evidence="4 6" id="KW-1133">Transmembrane helix</keyword>
<evidence type="ECO:0000313" key="8">
    <source>
        <dbReference type="Proteomes" id="UP000627166"/>
    </source>
</evidence>
<name>A0ABR8YRS2_9CLOT</name>
<dbReference type="Pfam" id="PF02653">
    <property type="entry name" value="BPD_transp_2"/>
    <property type="match status" value="1"/>
</dbReference>
<dbReference type="EMBL" id="JACSQB010000053">
    <property type="protein sequence ID" value="MBD8046924.1"/>
    <property type="molecule type" value="Genomic_DNA"/>
</dbReference>
<feature type="transmembrane region" description="Helical" evidence="6">
    <location>
        <begin position="173"/>
        <end position="193"/>
    </location>
</feature>
<gene>
    <name evidence="7" type="ORF">H9637_07695</name>
</gene>
<feature type="transmembrane region" description="Helical" evidence="6">
    <location>
        <begin position="256"/>
        <end position="273"/>
    </location>
</feature>
<evidence type="ECO:0000256" key="2">
    <source>
        <dbReference type="ARBA" id="ARBA00022475"/>
    </source>
</evidence>
<dbReference type="PANTHER" id="PTHR32196">
    <property type="entry name" value="ABC TRANSPORTER PERMEASE PROTEIN YPHD-RELATED-RELATED"/>
    <property type="match status" value="1"/>
</dbReference>
<dbReference type="RefSeq" id="WP_191739900.1">
    <property type="nucleotide sequence ID" value="NZ_JACSQB010000053.1"/>
</dbReference>
<dbReference type="InterPro" id="IPR001851">
    <property type="entry name" value="ABC_transp_permease"/>
</dbReference>
<accession>A0ABR8YRS2</accession>
<keyword evidence="2" id="KW-1003">Cell membrane</keyword>
<keyword evidence="8" id="KW-1185">Reference proteome</keyword>
<comment type="caution">
    <text evidence="7">The sequence shown here is derived from an EMBL/GenBank/DDBJ whole genome shotgun (WGS) entry which is preliminary data.</text>
</comment>
<evidence type="ECO:0000256" key="6">
    <source>
        <dbReference type="SAM" id="Phobius"/>
    </source>
</evidence>
<organism evidence="7 8">
    <name type="scientific">Clostridium faecium</name>
    <dbReference type="NCBI Taxonomy" id="2762223"/>
    <lineage>
        <taxon>Bacteria</taxon>
        <taxon>Bacillati</taxon>
        <taxon>Bacillota</taxon>
        <taxon>Clostridia</taxon>
        <taxon>Eubacteriales</taxon>
        <taxon>Clostridiaceae</taxon>
        <taxon>Clostridium</taxon>
    </lineage>
</organism>
<dbReference type="Proteomes" id="UP000627166">
    <property type="component" value="Unassembled WGS sequence"/>
</dbReference>
<feature type="transmembrane region" description="Helical" evidence="6">
    <location>
        <begin position="232"/>
        <end position="250"/>
    </location>
</feature>
<keyword evidence="5 6" id="KW-0472">Membrane</keyword>
<dbReference type="PANTHER" id="PTHR32196:SF69">
    <property type="entry name" value="BRANCHED-CHAIN AMINO ACID TRANSPORT SYSTEM, PERMEASE PROTEIN"/>
    <property type="match status" value="1"/>
</dbReference>
<feature type="transmembrane region" description="Helical" evidence="6">
    <location>
        <begin position="7"/>
        <end position="25"/>
    </location>
</feature>
<proteinExistence type="predicted"/>
<reference evidence="7 8" key="1">
    <citation type="submission" date="2020-08" db="EMBL/GenBank/DDBJ databases">
        <title>A Genomic Blueprint of the Chicken Gut Microbiome.</title>
        <authorList>
            <person name="Gilroy R."/>
            <person name="Ravi A."/>
            <person name="Getino M."/>
            <person name="Pursley I."/>
            <person name="Horton D.L."/>
            <person name="Alikhan N.-F."/>
            <person name="Baker D."/>
            <person name="Gharbi K."/>
            <person name="Hall N."/>
            <person name="Watson M."/>
            <person name="Adriaenssens E.M."/>
            <person name="Foster-Nyarko E."/>
            <person name="Jarju S."/>
            <person name="Secka A."/>
            <person name="Antonio M."/>
            <person name="Oren A."/>
            <person name="Chaudhuri R."/>
            <person name="La Ragione R.M."/>
            <person name="Hildebrand F."/>
            <person name="Pallen M.J."/>
        </authorList>
    </citation>
    <scope>NUCLEOTIDE SEQUENCE [LARGE SCALE GENOMIC DNA]</scope>
    <source>
        <strain evidence="7 8">N37</strain>
    </source>
</reference>
<evidence type="ECO:0000256" key="5">
    <source>
        <dbReference type="ARBA" id="ARBA00023136"/>
    </source>
</evidence>
<keyword evidence="3 6" id="KW-0812">Transmembrane</keyword>
<sequence>MGLLINVLEQGFIFSIMAIGVYITYRILDFPDLSVEGTFPLGASVAAVSIINGINPFIACLLAFISGSIGGVITGLLHVKLKITNLMSGILVMIALYSINLRIMGKSNIPLFGENTIFTSVSSPIVIIAASVVVLKIILDLFLKTKLGFILKATGDNEQLVTSLGVNKDVIKIIGLLISNGLVALSGAIMAQYQGFADVGMGTGIVVMGLAAVIIGESILKKINIVKGTTMAVLGSVIYKAIIAVALELGFQPTDLKLVTVIIVVIALSLNNGKFSFKIRKKSVAGGEILVTDK</sequence>
<protein>
    <submittedName>
        <fullName evidence="7">ABC transporter permease</fullName>
    </submittedName>
</protein>
<feature type="transmembrane region" description="Helical" evidence="6">
    <location>
        <begin position="86"/>
        <end position="105"/>
    </location>
</feature>
<evidence type="ECO:0000313" key="7">
    <source>
        <dbReference type="EMBL" id="MBD8046924.1"/>
    </source>
</evidence>